<dbReference type="InterPro" id="IPR011006">
    <property type="entry name" value="CheY-like_superfamily"/>
</dbReference>
<dbReference type="SUPFAM" id="SSF52172">
    <property type="entry name" value="CheY-like"/>
    <property type="match status" value="1"/>
</dbReference>
<organism evidence="3 4">
    <name type="scientific">Pedobacter frigiditerrae</name>
    <dbReference type="NCBI Taxonomy" id="2530452"/>
    <lineage>
        <taxon>Bacteria</taxon>
        <taxon>Pseudomonadati</taxon>
        <taxon>Bacteroidota</taxon>
        <taxon>Sphingobacteriia</taxon>
        <taxon>Sphingobacteriales</taxon>
        <taxon>Sphingobacteriaceae</taxon>
        <taxon>Pedobacter</taxon>
    </lineage>
</organism>
<dbReference type="InterPro" id="IPR052048">
    <property type="entry name" value="ST_Response_Regulator"/>
</dbReference>
<dbReference type="InterPro" id="IPR001789">
    <property type="entry name" value="Sig_transdc_resp-reg_receiver"/>
</dbReference>
<dbReference type="OrthoDB" id="9796457at2"/>
<protein>
    <submittedName>
        <fullName evidence="3">Response regulator</fullName>
    </submittedName>
</protein>
<dbReference type="PANTHER" id="PTHR43228:SF1">
    <property type="entry name" value="TWO-COMPONENT RESPONSE REGULATOR ARR22"/>
    <property type="match status" value="1"/>
</dbReference>
<dbReference type="PANTHER" id="PTHR43228">
    <property type="entry name" value="TWO-COMPONENT RESPONSE REGULATOR"/>
    <property type="match status" value="1"/>
</dbReference>
<accession>A0A4R0N4Q1</accession>
<comment type="caution">
    <text evidence="3">The sequence shown here is derived from an EMBL/GenBank/DDBJ whole genome shotgun (WGS) entry which is preliminary data.</text>
</comment>
<dbReference type="GO" id="GO:0000160">
    <property type="term" value="P:phosphorelay signal transduction system"/>
    <property type="evidence" value="ECO:0007669"/>
    <property type="project" value="InterPro"/>
</dbReference>
<proteinExistence type="predicted"/>
<dbReference type="EMBL" id="SJSK01000001">
    <property type="protein sequence ID" value="TCC94357.1"/>
    <property type="molecule type" value="Genomic_DNA"/>
</dbReference>
<dbReference type="RefSeq" id="WP_131552216.1">
    <property type="nucleotide sequence ID" value="NZ_SJSK01000001.1"/>
</dbReference>
<keyword evidence="4" id="KW-1185">Reference proteome</keyword>
<dbReference type="AlphaFoldDB" id="A0A4R0N4Q1"/>
<keyword evidence="1" id="KW-0597">Phosphoprotein</keyword>
<reference evidence="3 4" key="1">
    <citation type="submission" date="2019-02" db="EMBL/GenBank/DDBJ databases">
        <title>Pedobacter sp. RP-1-13 sp. nov., isolated from Arctic soil.</title>
        <authorList>
            <person name="Dahal R.H."/>
        </authorList>
    </citation>
    <scope>NUCLEOTIDE SEQUENCE [LARGE SCALE GENOMIC DNA]</scope>
    <source>
        <strain evidence="3 4">RP-1-13</strain>
    </source>
</reference>
<name>A0A4R0N4Q1_9SPHI</name>
<dbReference type="SMART" id="SM00448">
    <property type="entry name" value="REC"/>
    <property type="match status" value="1"/>
</dbReference>
<evidence type="ECO:0000313" key="3">
    <source>
        <dbReference type="EMBL" id="TCC94357.1"/>
    </source>
</evidence>
<evidence type="ECO:0000259" key="2">
    <source>
        <dbReference type="PROSITE" id="PS50110"/>
    </source>
</evidence>
<dbReference type="CDD" id="cd17546">
    <property type="entry name" value="REC_hyHK_CKI1_RcsC-like"/>
    <property type="match status" value="1"/>
</dbReference>
<feature type="domain" description="Response regulatory" evidence="2">
    <location>
        <begin position="14"/>
        <end position="127"/>
    </location>
</feature>
<sequence>MKLNFKDYLTKKKKILIVEDEPMSVRLIQHLLKDYHFELVVAVDGFEAIEKFKKTSFSLVIMDLYMPIMDGFEASRRMKEISKDTPIIVISTTSIPEEDLKRDIGIDYFLAKPLNTVKFRDFIHMLLLA</sequence>
<feature type="modified residue" description="4-aspartylphosphate" evidence="1">
    <location>
        <position position="63"/>
    </location>
</feature>
<gene>
    <name evidence="3" type="ORF">EZ428_06190</name>
</gene>
<dbReference type="Proteomes" id="UP000292884">
    <property type="component" value="Unassembled WGS sequence"/>
</dbReference>
<dbReference type="Pfam" id="PF00072">
    <property type="entry name" value="Response_reg"/>
    <property type="match status" value="1"/>
</dbReference>
<evidence type="ECO:0000313" key="4">
    <source>
        <dbReference type="Proteomes" id="UP000292884"/>
    </source>
</evidence>
<dbReference type="PROSITE" id="PS50110">
    <property type="entry name" value="RESPONSE_REGULATORY"/>
    <property type="match status" value="1"/>
</dbReference>
<evidence type="ECO:0000256" key="1">
    <source>
        <dbReference type="PROSITE-ProRule" id="PRU00169"/>
    </source>
</evidence>
<dbReference type="Gene3D" id="3.40.50.2300">
    <property type="match status" value="1"/>
</dbReference>